<dbReference type="GO" id="GO:0006352">
    <property type="term" value="P:DNA-templated transcription initiation"/>
    <property type="evidence" value="ECO:0007669"/>
    <property type="project" value="InterPro"/>
</dbReference>
<dbReference type="GO" id="GO:0003677">
    <property type="term" value="F:DNA binding"/>
    <property type="evidence" value="ECO:0007669"/>
    <property type="project" value="UniProtKB-KW"/>
</dbReference>
<keyword evidence="4" id="KW-0238">DNA-binding</keyword>
<evidence type="ECO:0000259" key="6">
    <source>
        <dbReference type="Pfam" id="PF04542"/>
    </source>
</evidence>
<dbReference type="OrthoDB" id="261230at2"/>
<keyword evidence="2" id="KW-0805">Transcription regulation</keyword>
<dbReference type="Proteomes" id="UP000186040">
    <property type="component" value="Unassembled WGS sequence"/>
</dbReference>
<comment type="similarity">
    <text evidence="1">Belongs to the sigma-70 factor family. ECF subfamily.</text>
</comment>
<dbReference type="Gene3D" id="1.10.1740.10">
    <property type="match status" value="1"/>
</dbReference>
<dbReference type="InterPro" id="IPR007627">
    <property type="entry name" value="RNA_pol_sigma70_r2"/>
</dbReference>
<name>A0A1Q9LMN1_9PSEU</name>
<keyword evidence="5" id="KW-0804">Transcription</keyword>
<evidence type="ECO:0000259" key="7">
    <source>
        <dbReference type="Pfam" id="PF04545"/>
    </source>
</evidence>
<dbReference type="InterPro" id="IPR013325">
    <property type="entry name" value="RNA_pol_sigma_r2"/>
</dbReference>
<dbReference type="NCBIfam" id="TIGR02937">
    <property type="entry name" value="sigma70-ECF"/>
    <property type="match status" value="1"/>
</dbReference>
<evidence type="ECO:0000256" key="1">
    <source>
        <dbReference type="ARBA" id="ARBA00010641"/>
    </source>
</evidence>
<proteinExistence type="inferred from homology"/>
<evidence type="ECO:0000256" key="5">
    <source>
        <dbReference type="ARBA" id="ARBA00023163"/>
    </source>
</evidence>
<dbReference type="SUPFAM" id="SSF88946">
    <property type="entry name" value="Sigma2 domain of RNA polymerase sigma factors"/>
    <property type="match status" value="1"/>
</dbReference>
<dbReference type="PANTHER" id="PTHR43133:SF57">
    <property type="entry name" value="RNA POLYMERASE SIGMA-70 FACTOR"/>
    <property type="match status" value="1"/>
</dbReference>
<dbReference type="STRING" id="1193682.BJP25_17420"/>
<evidence type="ECO:0000313" key="8">
    <source>
        <dbReference type="EMBL" id="OLR93263.1"/>
    </source>
</evidence>
<reference evidence="8 9" key="1">
    <citation type="submission" date="2016-10" db="EMBL/GenBank/DDBJ databases">
        <title>The Draft Genome Sequence of Actinokineospora bangkokensis 44EHWT reveals the biosynthetic pathway of antifungal compounds Thailandins with unusual extender unit butylmalonyl-CoA.</title>
        <authorList>
            <person name="Greule A."/>
            <person name="Intra B."/>
            <person name="Flemming S."/>
            <person name="Rommel M.G."/>
            <person name="Panbangred W."/>
            <person name="Bechthold A."/>
        </authorList>
    </citation>
    <scope>NUCLEOTIDE SEQUENCE [LARGE SCALE GENOMIC DNA]</scope>
    <source>
        <strain evidence="8 9">44EHW</strain>
    </source>
</reference>
<dbReference type="InterPro" id="IPR036388">
    <property type="entry name" value="WH-like_DNA-bd_sf"/>
</dbReference>
<feature type="domain" description="RNA polymerase sigma-70 region 4" evidence="7">
    <location>
        <begin position="130"/>
        <end position="175"/>
    </location>
</feature>
<evidence type="ECO:0000256" key="2">
    <source>
        <dbReference type="ARBA" id="ARBA00023015"/>
    </source>
</evidence>
<organism evidence="8 9">
    <name type="scientific">Actinokineospora bangkokensis</name>
    <dbReference type="NCBI Taxonomy" id="1193682"/>
    <lineage>
        <taxon>Bacteria</taxon>
        <taxon>Bacillati</taxon>
        <taxon>Actinomycetota</taxon>
        <taxon>Actinomycetes</taxon>
        <taxon>Pseudonocardiales</taxon>
        <taxon>Pseudonocardiaceae</taxon>
        <taxon>Actinokineospora</taxon>
    </lineage>
</organism>
<dbReference type="Gene3D" id="1.10.10.10">
    <property type="entry name" value="Winged helix-like DNA-binding domain superfamily/Winged helix DNA-binding domain"/>
    <property type="match status" value="1"/>
</dbReference>
<dbReference type="RefSeq" id="WP_075974966.1">
    <property type="nucleotide sequence ID" value="NZ_MKQR01000011.1"/>
</dbReference>
<evidence type="ECO:0000256" key="4">
    <source>
        <dbReference type="ARBA" id="ARBA00023125"/>
    </source>
</evidence>
<keyword evidence="3" id="KW-0731">Sigma factor</keyword>
<evidence type="ECO:0008006" key="10">
    <source>
        <dbReference type="Google" id="ProtNLM"/>
    </source>
</evidence>
<dbReference type="InterPro" id="IPR014284">
    <property type="entry name" value="RNA_pol_sigma-70_dom"/>
</dbReference>
<dbReference type="Pfam" id="PF04542">
    <property type="entry name" value="Sigma70_r2"/>
    <property type="match status" value="1"/>
</dbReference>
<sequence length="185" mass="20504">MTTNQDDPAADPDPAAVERAAAVAVLYAEHRRSVHRYLRSRVRDDGLADDLASEVFVRALRRRTAVPPADEALPWLFTIAKNLVVDHYRSARHRREVTTAAFDDVVGDAAGPEQQLLRRDARDSLLRWVAGLGAEQRRCVEMRFLLGMSVDETAAAMCRGTGAVKSLQSRALVSLARLSRLDERG</sequence>
<dbReference type="GO" id="GO:0016987">
    <property type="term" value="F:sigma factor activity"/>
    <property type="evidence" value="ECO:0007669"/>
    <property type="project" value="UniProtKB-KW"/>
</dbReference>
<evidence type="ECO:0000313" key="9">
    <source>
        <dbReference type="Proteomes" id="UP000186040"/>
    </source>
</evidence>
<dbReference type="InterPro" id="IPR039425">
    <property type="entry name" value="RNA_pol_sigma-70-like"/>
</dbReference>
<dbReference type="Pfam" id="PF04545">
    <property type="entry name" value="Sigma70_r4"/>
    <property type="match status" value="1"/>
</dbReference>
<dbReference type="InterPro" id="IPR007630">
    <property type="entry name" value="RNA_pol_sigma70_r4"/>
</dbReference>
<comment type="caution">
    <text evidence="8">The sequence shown here is derived from an EMBL/GenBank/DDBJ whole genome shotgun (WGS) entry which is preliminary data.</text>
</comment>
<feature type="domain" description="RNA polymerase sigma-70 region 2" evidence="6">
    <location>
        <begin position="26"/>
        <end position="92"/>
    </location>
</feature>
<dbReference type="InterPro" id="IPR013324">
    <property type="entry name" value="RNA_pol_sigma_r3/r4-like"/>
</dbReference>
<protein>
    <recommendedName>
        <fullName evidence="10">RNA polymerase subunit sigma-70</fullName>
    </recommendedName>
</protein>
<gene>
    <name evidence="8" type="ORF">BJP25_17420</name>
</gene>
<dbReference type="SUPFAM" id="SSF88659">
    <property type="entry name" value="Sigma3 and sigma4 domains of RNA polymerase sigma factors"/>
    <property type="match status" value="1"/>
</dbReference>
<dbReference type="AlphaFoldDB" id="A0A1Q9LMN1"/>
<keyword evidence="9" id="KW-1185">Reference proteome</keyword>
<dbReference type="PANTHER" id="PTHR43133">
    <property type="entry name" value="RNA POLYMERASE ECF-TYPE SIGMA FACTO"/>
    <property type="match status" value="1"/>
</dbReference>
<dbReference type="EMBL" id="MKQR01000011">
    <property type="protein sequence ID" value="OLR93263.1"/>
    <property type="molecule type" value="Genomic_DNA"/>
</dbReference>
<accession>A0A1Q9LMN1</accession>
<evidence type="ECO:0000256" key="3">
    <source>
        <dbReference type="ARBA" id="ARBA00023082"/>
    </source>
</evidence>